<keyword evidence="12" id="KW-1185">Reference proteome</keyword>
<dbReference type="GO" id="GO:0004760">
    <property type="term" value="F:L-serine-pyruvate transaminase activity"/>
    <property type="evidence" value="ECO:0007669"/>
    <property type="project" value="TreeGrafter"/>
</dbReference>
<dbReference type="Pfam" id="PF00266">
    <property type="entry name" value="Aminotran_5"/>
    <property type="match status" value="1"/>
</dbReference>
<evidence type="ECO:0000256" key="9">
    <source>
        <dbReference type="RuleBase" id="RU004504"/>
    </source>
</evidence>
<dbReference type="AlphaFoldDB" id="A0A1M5XJF5"/>
<comment type="similarity">
    <text evidence="2 8">Belongs to the class-V pyridoxal-phosphate-dependent aminotransferase family.</text>
</comment>
<evidence type="ECO:0000259" key="10">
    <source>
        <dbReference type="Pfam" id="PF00266"/>
    </source>
</evidence>
<dbReference type="InterPro" id="IPR015421">
    <property type="entry name" value="PyrdxlP-dep_Trfase_major"/>
</dbReference>
<keyword evidence="3 11" id="KW-0032">Aminotransferase</keyword>
<reference evidence="11 12" key="1">
    <citation type="submission" date="2016-11" db="EMBL/GenBank/DDBJ databases">
        <authorList>
            <person name="Jaros S."/>
            <person name="Januszkiewicz K."/>
            <person name="Wedrychowicz H."/>
        </authorList>
    </citation>
    <scope>NUCLEOTIDE SEQUENCE [LARGE SCALE GENOMIC DNA]</scope>
    <source>
        <strain evidence="11 12">DSM 8605</strain>
    </source>
</reference>
<evidence type="ECO:0000256" key="7">
    <source>
        <dbReference type="PIRSR" id="PIRSR000524-50"/>
    </source>
</evidence>
<evidence type="ECO:0000256" key="6">
    <source>
        <dbReference type="PIRSR" id="PIRSR000524-1"/>
    </source>
</evidence>
<dbReference type="Proteomes" id="UP000184447">
    <property type="component" value="Unassembled WGS sequence"/>
</dbReference>
<name>A0A1M5XJF5_9CLOT</name>
<feature type="modified residue" description="N6-(pyridoxal phosphate)lysine" evidence="7">
    <location>
        <position position="188"/>
    </location>
</feature>
<dbReference type="InterPro" id="IPR015424">
    <property type="entry name" value="PyrdxlP-dep_Trfase"/>
</dbReference>
<keyword evidence="5 7" id="KW-0663">Pyridoxal phosphate</keyword>
<dbReference type="GO" id="GO:0008453">
    <property type="term" value="F:alanine-glyoxylate transaminase activity"/>
    <property type="evidence" value="ECO:0007669"/>
    <property type="project" value="TreeGrafter"/>
</dbReference>
<feature type="binding site" evidence="6">
    <location>
        <position position="334"/>
    </location>
    <ligand>
        <name>substrate</name>
    </ligand>
</feature>
<dbReference type="PANTHER" id="PTHR21152:SF40">
    <property type="entry name" value="ALANINE--GLYOXYLATE AMINOTRANSFERASE"/>
    <property type="match status" value="1"/>
</dbReference>
<organism evidence="11 12">
    <name type="scientific">Clostridium grantii DSM 8605</name>
    <dbReference type="NCBI Taxonomy" id="1121316"/>
    <lineage>
        <taxon>Bacteria</taxon>
        <taxon>Bacillati</taxon>
        <taxon>Bacillota</taxon>
        <taxon>Clostridia</taxon>
        <taxon>Eubacteriales</taxon>
        <taxon>Clostridiaceae</taxon>
        <taxon>Clostridium</taxon>
    </lineage>
</organism>
<dbReference type="PROSITE" id="PS00595">
    <property type="entry name" value="AA_TRANSFER_CLASS_5"/>
    <property type="match status" value="1"/>
</dbReference>
<evidence type="ECO:0000256" key="4">
    <source>
        <dbReference type="ARBA" id="ARBA00022679"/>
    </source>
</evidence>
<dbReference type="SUPFAM" id="SSF53383">
    <property type="entry name" value="PLP-dependent transferases"/>
    <property type="match status" value="1"/>
</dbReference>
<evidence type="ECO:0000256" key="5">
    <source>
        <dbReference type="ARBA" id="ARBA00022898"/>
    </source>
</evidence>
<gene>
    <name evidence="11" type="ORF">SAMN02745207_03687</name>
</gene>
<dbReference type="InterPro" id="IPR024169">
    <property type="entry name" value="SP_NH2Trfase/AEP_transaminase"/>
</dbReference>
<proteinExistence type="inferred from homology"/>
<protein>
    <submittedName>
        <fullName evidence="11">Aspartate aminotransferase</fullName>
    </submittedName>
</protein>
<sequence>MEKILMTPGPTTVPERVLRKMAEPVIHHRTKEFSEIFGEFSERLKYVFQTQNSVLTFPAAGTGGLESAIVNMFSEEDRILVVCTGVFGERFAEIGRIFKLKVDTINIPWGNCVTVEQIKEKFNENEYKGLIVTHNETSTAIVNPIKEIGEFMKEEEALFIVDSVSGLGGLDIQMDNWNIDVLITASQKALMAPPGLAFVAVSEKGWESANKSNLPKFYWDYKKARKVLENKNPQTPYTPAVSLILGTNEALKMIEEEGLSNVFKRHELLAEKLRKETKTMGLEIFTNANCLSNNLTAYTIEQEGRAAAIKSRMEKEFNIVIAGGQAHLKGKMIRIGHMGYVTEEMIERTVAALKQCL</sequence>
<evidence type="ECO:0000256" key="2">
    <source>
        <dbReference type="ARBA" id="ARBA00009236"/>
    </source>
</evidence>
<evidence type="ECO:0000313" key="12">
    <source>
        <dbReference type="Proteomes" id="UP000184447"/>
    </source>
</evidence>
<dbReference type="InterPro" id="IPR020578">
    <property type="entry name" value="Aminotrans_V_PyrdxlP_BS"/>
</dbReference>
<dbReference type="FunFam" id="3.40.640.10:FF:000027">
    <property type="entry name" value="Serine--pyruvate aminotransferase, mitochondrial"/>
    <property type="match status" value="1"/>
</dbReference>
<evidence type="ECO:0000313" key="11">
    <source>
        <dbReference type="EMBL" id="SHH99644.1"/>
    </source>
</evidence>
<dbReference type="STRING" id="1121316.SAMN02745207_03687"/>
<accession>A0A1M5XJF5</accession>
<comment type="cofactor">
    <cofactor evidence="1 7 9">
        <name>pyridoxal 5'-phosphate</name>
        <dbReference type="ChEBI" id="CHEBI:597326"/>
    </cofactor>
</comment>
<dbReference type="InterPro" id="IPR015422">
    <property type="entry name" value="PyrdxlP-dep_Trfase_small"/>
</dbReference>
<feature type="domain" description="Aminotransferase class V" evidence="10">
    <location>
        <begin position="7"/>
        <end position="348"/>
    </location>
</feature>
<dbReference type="RefSeq" id="WP_073340467.1">
    <property type="nucleotide sequence ID" value="NZ_FQXM01000030.1"/>
</dbReference>
<dbReference type="InterPro" id="IPR000192">
    <property type="entry name" value="Aminotrans_V_dom"/>
</dbReference>
<dbReference type="Gene3D" id="3.90.1150.10">
    <property type="entry name" value="Aspartate Aminotransferase, domain 1"/>
    <property type="match status" value="1"/>
</dbReference>
<dbReference type="Gene3D" id="3.40.640.10">
    <property type="entry name" value="Type I PLP-dependent aspartate aminotransferase-like (Major domain)"/>
    <property type="match status" value="1"/>
</dbReference>
<dbReference type="EMBL" id="FQXM01000030">
    <property type="protein sequence ID" value="SHH99644.1"/>
    <property type="molecule type" value="Genomic_DNA"/>
</dbReference>
<dbReference type="PIRSF" id="PIRSF000524">
    <property type="entry name" value="SPT"/>
    <property type="match status" value="1"/>
</dbReference>
<evidence type="ECO:0000256" key="8">
    <source>
        <dbReference type="RuleBase" id="RU004075"/>
    </source>
</evidence>
<evidence type="ECO:0000256" key="1">
    <source>
        <dbReference type="ARBA" id="ARBA00001933"/>
    </source>
</evidence>
<dbReference type="PANTHER" id="PTHR21152">
    <property type="entry name" value="AMINOTRANSFERASE CLASS V"/>
    <property type="match status" value="1"/>
</dbReference>
<evidence type="ECO:0000256" key="3">
    <source>
        <dbReference type="ARBA" id="ARBA00022576"/>
    </source>
</evidence>
<keyword evidence="4 11" id="KW-0808">Transferase</keyword>
<dbReference type="GO" id="GO:0019265">
    <property type="term" value="P:glycine biosynthetic process, by transamination of glyoxylate"/>
    <property type="evidence" value="ECO:0007669"/>
    <property type="project" value="TreeGrafter"/>
</dbReference>